<accession>A0A7C9P8G0</accession>
<evidence type="ECO:0000256" key="4">
    <source>
        <dbReference type="ARBA" id="ARBA00022517"/>
    </source>
</evidence>
<evidence type="ECO:0000256" key="5">
    <source>
        <dbReference type="ARBA" id="ARBA00031841"/>
    </source>
</evidence>
<dbReference type="PANTHER" id="PTHR38099:SF1">
    <property type="entry name" value="LARGE RIBOSOMAL RNA SUBUNIT ACCUMULATION PROTEIN YCED"/>
    <property type="match status" value="1"/>
</dbReference>
<protein>
    <recommendedName>
        <fullName evidence="3">Large ribosomal RNA subunit accumulation protein YceD</fullName>
    </recommendedName>
    <alternativeName>
        <fullName evidence="5">23S rRNA accumulation protein YceD</fullName>
    </alternativeName>
</protein>
<name>A0A7C9P8G0_9PROT</name>
<proteinExistence type="inferred from homology"/>
<keyword evidence="4" id="KW-0690">Ribosome biogenesis</keyword>
<dbReference type="Pfam" id="PF02620">
    <property type="entry name" value="YceD"/>
    <property type="match status" value="1"/>
</dbReference>
<comment type="caution">
    <text evidence="6">The sequence shown here is derived from an EMBL/GenBank/DDBJ whole genome shotgun (WGS) entry which is preliminary data.</text>
</comment>
<dbReference type="InterPro" id="IPR003772">
    <property type="entry name" value="YceD"/>
</dbReference>
<dbReference type="PANTHER" id="PTHR38099">
    <property type="entry name" value="LARGE RIBOSOMAL RNA SUBUNIT ACCUMULATION PROTEIN YCED"/>
    <property type="match status" value="1"/>
</dbReference>
<evidence type="ECO:0000256" key="3">
    <source>
        <dbReference type="ARBA" id="ARBA00015716"/>
    </source>
</evidence>
<dbReference type="Proteomes" id="UP000483432">
    <property type="component" value="Unassembled WGS sequence"/>
</dbReference>
<evidence type="ECO:0000313" key="6">
    <source>
        <dbReference type="EMBL" id="NDP48088.1"/>
    </source>
</evidence>
<dbReference type="GO" id="GO:0042254">
    <property type="term" value="P:ribosome biogenesis"/>
    <property type="evidence" value="ECO:0007669"/>
    <property type="project" value="UniProtKB-KW"/>
</dbReference>
<comment type="function">
    <text evidence="1">Plays a role in synthesis, processing and/or stability of 23S rRNA.</text>
</comment>
<dbReference type="GO" id="GO:0005829">
    <property type="term" value="C:cytosol"/>
    <property type="evidence" value="ECO:0007669"/>
    <property type="project" value="TreeGrafter"/>
</dbReference>
<evidence type="ECO:0000256" key="1">
    <source>
        <dbReference type="ARBA" id="ARBA00002868"/>
    </source>
</evidence>
<dbReference type="AlphaFoldDB" id="A0A7C9P8G0"/>
<reference evidence="6 7" key="1">
    <citation type="submission" date="2019-09" db="EMBL/GenBank/DDBJ databases">
        <title>H2 Metabolism Revealed by Metagenomic Analysis in Subglacial Sediment of East Antarctica.</title>
        <authorList>
            <person name="Yang Z."/>
            <person name="Zhang Y."/>
            <person name="Lv Y."/>
            <person name="Yan W."/>
            <person name="Xiao X."/>
            <person name="Sun B."/>
            <person name="Ma H."/>
        </authorList>
    </citation>
    <scope>NUCLEOTIDE SEQUENCE [LARGE SCALE GENOMIC DNA]</scope>
    <source>
        <strain evidence="6">Bin2_2</strain>
    </source>
</reference>
<comment type="similarity">
    <text evidence="2">Belongs to the DUF177 domain family.</text>
</comment>
<dbReference type="InterPro" id="IPR039255">
    <property type="entry name" value="YceD_bac"/>
</dbReference>
<dbReference type="EMBL" id="JAAFGW010000079">
    <property type="protein sequence ID" value="NDP48088.1"/>
    <property type="molecule type" value="Genomic_DNA"/>
</dbReference>
<sequence>MLQAIEVDPRRFCKDAQSWEIESDVSAFPRLALEFTQGALFCRIIGRADELGGLSLKLTVHGQVELMCQRCLSGMPHVIEIDRTVYLARTETEMERLDEMPDSDAILVSESLGLVELVEDEVLLGLPMAPMHAKGKCPVIGAE</sequence>
<evidence type="ECO:0000256" key="2">
    <source>
        <dbReference type="ARBA" id="ARBA00010740"/>
    </source>
</evidence>
<evidence type="ECO:0000313" key="7">
    <source>
        <dbReference type="Proteomes" id="UP000483432"/>
    </source>
</evidence>
<organism evidence="6 7">
    <name type="scientific">Sulfuriferula multivorans</name>
    <dbReference type="NCBI Taxonomy" id="1559896"/>
    <lineage>
        <taxon>Bacteria</taxon>
        <taxon>Pseudomonadati</taxon>
        <taxon>Pseudomonadota</taxon>
        <taxon>Betaproteobacteria</taxon>
        <taxon>Nitrosomonadales</taxon>
        <taxon>Sulfuricellaceae</taxon>
        <taxon>Sulfuriferula</taxon>
    </lineage>
</organism>
<gene>
    <name evidence="6" type="ORF">GZ085_06765</name>
</gene>